<sequence>MTSAPEPTRPSLAKQLLWGGLAVGVGVPLCLGAWIGLVLAGDRLGWSLTADGIFAWLMAALVALLLWPIAIRGSQRQFWHFRGRRPGEPVRWGAEPTAPVPKVRLTAGDRWVRAAIALVGALSLLAICGPQAVTLALLGALDAASAGARSWWLALQLGAFIVMLALVFPVLWATERAIRRRPDDDPARERLELAQSWYLGAALAWVMCAIVGFLISFMILRYLAYV</sequence>
<keyword evidence="3" id="KW-1185">Reference proteome</keyword>
<dbReference type="Proteomes" id="UP001589667">
    <property type="component" value="Unassembled WGS sequence"/>
</dbReference>
<feature type="transmembrane region" description="Helical" evidence="1">
    <location>
        <begin position="151"/>
        <end position="172"/>
    </location>
</feature>
<gene>
    <name evidence="2" type="ORF">ACFFQV_13130</name>
</gene>
<feature type="transmembrane region" description="Helical" evidence="1">
    <location>
        <begin position="114"/>
        <end position="139"/>
    </location>
</feature>
<evidence type="ECO:0008006" key="4">
    <source>
        <dbReference type="Google" id="ProtNLM"/>
    </source>
</evidence>
<organism evidence="2 3">
    <name type="scientific">Agromyces lapidis</name>
    <dbReference type="NCBI Taxonomy" id="279574"/>
    <lineage>
        <taxon>Bacteria</taxon>
        <taxon>Bacillati</taxon>
        <taxon>Actinomycetota</taxon>
        <taxon>Actinomycetes</taxon>
        <taxon>Micrococcales</taxon>
        <taxon>Microbacteriaceae</taxon>
        <taxon>Agromyces</taxon>
    </lineage>
</organism>
<keyword evidence="1" id="KW-0472">Membrane</keyword>
<reference evidence="2 3" key="1">
    <citation type="submission" date="2024-09" db="EMBL/GenBank/DDBJ databases">
        <authorList>
            <person name="Sun Q."/>
            <person name="Mori K."/>
        </authorList>
    </citation>
    <scope>NUCLEOTIDE SEQUENCE [LARGE SCALE GENOMIC DNA]</scope>
    <source>
        <strain evidence="2 3">JCM 14321</strain>
    </source>
</reference>
<evidence type="ECO:0000313" key="2">
    <source>
        <dbReference type="EMBL" id="MFB9643234.1"/>
    </source>
</evidence>
<dbReference type="EMBL" id="JBHMBL010000003">
    <property type="protein sequence ID" value="MFB9643234.1"/>
    <property type="molecule type" value="Genomic_DNA"/>
</dbReference>
<name>A0ABV5SSB2_9MICO</name>
<feature type="transmembrane region" description="Helical" evidence="1">
    <location>
        <begin position="197"/>
        <end position="224"/>
    </location>
</feature>
<proteinExistence type="predicted"/>
<protein>
    <recommendedName>
        <fullName evidence="4">Transmembrane protein</fullName>
    </recommendedName>
</protein>
<evidence type="ECO:0000256" key="1">
    <source>
        <dbReference type="SAM" id="Phobius"/>
    </source>
</evidence>
<comment type="caution">
    <text evidence="2">The sequence shown here is derived from an EMBL/GenBank/DDBJ whole genome shotgun (WGS) entry which is preliminary data.</text>
</comment>
<evidence type="ECO:0000313" key="3">
    <source>
        <dbReference type="Proteomes" id="UP001589667"/>
    </source>
</evidence>
<dbReference type="RefSeq" id="WP_157425019.1">
    <property type="nucleotide sequence ID" value="NZ_BAAANI010000004.1"/>
</dbReference>
<feature type="transmembrane region" description="Helical" evidence="1">
    <location>
        <begin position="53"/>
        <end position="71"/>
    </location>
</feature>
<feature type="transmembrane region" description="Helical" evidence="1">
    <location>
        <begin position="16"/>
        <end position="41"/>
    </location>
</feature>
<keyword evidence="1" id="KW-1133">Transmembrane helix</keyword>
<keyword evidence="1" id="KW-0812">Transmembrane</keyword>
<accession>A0ABV5SSB2</accession>